<sequence>MTSKKILCVTGTRADYGILRSLLFSLKQEKAINLQLVVTGMHLLEEYGYTIEAIYRDNFQVAATPSILFKGDSTLSMSQAAGMGILYFADVFDREKPDGVLLLGDRGEMLAAAVACHYQNIPTFHLHGGEVSGSADDRVRHAISKLSMYHFVSTHDSKKRLIAMGEDAENIIVSGSLRKHDIQSLAGKEPMLKAQLKDKLNYDQLNDLIILAMHPDTKEVSVNYKDQVNAVLAALLSLGSIKVVVIGTNSDAGGNVFREQVRTYLTTNPNARYIESMTSDEYLYLLSQARVLLGNTSSGIIEAPFLKLPFINIGDRQRNRESGDNVIHLDYNIKRIESTIRTIKDSKREFTVNPYDIVDSPAELITAKIKQWITLMN</sequence>
<evidence type="ECO:0000259" key="1">
    <source>
        <dbReference type="Pfam" id="PF02350"/>
    </source>
</evidence>
<reference evidence="2 3" key="1">
    <citation type="submission" date="2018-10" db="EMBL/GenBank/DDBJ databases">
        <title>Bacillus Keqinensis sp. nov., a moderately halophilic bacterium isolated from a saline-alkaline lake.</title>
        <authorList>
            <person name="Wang H."/>
        </authorList>
    </citation>
    <scope>NUCLEOTIDE SEQUENCE [LARGE SCALE GENOMIC DNA]</scope>
    <source>
        <strain evidence="2 3">KQ-3</strain>
    </source>
</reference>
<name>A0A3M7TNR4_9BACI</name>
<dbReference type="EMBL" id="RHIB01000003">
    <property type="protein sequence ID" value="RNA66766.1"/>
    <property type="molecule type" value="Genomic_DNA"/>
</dbReference>
<organism evidence="2 3">
    <name type="scientific">Alteribacter keqinensis</name>
    <dbReference type="NCBI Taxonomy" id="2483800"/>
    <lineage>
        <taxon>Bacteria</taxon>
        <taxon>Bacillati</taxon>
        <taxon>Bacillota</taxon>
        <taxon>Bacilli</taxon>
        <taxon>Bacillales</taxon>
        <taxon>Bacillaceae</taxon>
        <taxon>Alteribacter</taxon>
    </lineage>
</organism>
<dbReference type="RefSeq" id="WP_122900538.1">
    <property type="nucleotide sequence ID" value="NZ_RHIB01000003.1"/>
</dbReference>
<dbReference type="Gene3D" id="3.40.50.2000">
    <property type="entry name" value="Glycogen Phosphorylase B"/>
    <property type="match status" value="2"/>
</dbReference>
<proteinExistence type="predicted"/>
<dbReference type="SUPFAM" id="SSF53756">
    <property type="entry name" value="UDP-Glycosyltransferase/glycogen phosphorylase"/>
    <property type="match status" value="1"/>
</dbReference>
<dbReference type="OrthoDB" id="9803238at2"/>
<gene>
    <name evidence="2" type="primary">neuC</name>
    <name evidence="2" type="ORF">EBO34_16265</name>
</gene>
<feature type="domain" description="UDP-N-acetylglucosamine 2-epimerase" evidence="1">
    <location>
        <begin position="26"/>
        <end position="355"/>
    </location>
</feature>
<dbReference type="NCBIfam" id="TIGR03568">
    <property type="entry name" value="NeuC_NnaA"/>
    <property type="match status" value="1"/>
</dbReference>
<evidence type="ECO:0000313" key="3">
    <source>
        <dbReference type="Proteomes" id="UP000278746"/>
    </source>
</evidence>
<evidence type="ECO:0000313" key="2">
    <source>
        <dbReference type="EMBL" id="RNA66766.1"/>
    </source>
</evidence>
<accession>A0A3M7TNR4</accession>
<dbReference type="AlphaFoldDB" id="A0A3M7TNR4"/>
<dbReference type="PANTHER" id="PTHR43174:SF3">
    <property type="entry name" value="UDP-N-ACETYLGLUCOSAMINE 2-EPIMERASE"/>
    <property type="match status" value="1"/>
</dbReference>
<dbReference type="PANTHER" id="PTHR43174">
    <property type="entry name" value="UDP-N-ACETYLGLUCOSAMINE 2-EPIMERASE"/>
    <property type="match status" value="1"/>
</dbReference>
<dbReference type="GO" id="GO:0006047">
    <property type="term" value="P:UDP-N-acetylglucosamine metabolic process"/>
    <property type="evidence" value="ECO:0007669"/>
    <property type="project" value="InterPro"/>
</dbReference>
<dbReference type="EC" id="3.2.1.183" evidence="2"/>
<dbReference type="InterPro" id="IPR029767">
    <property type="entry name" value="WecB-like"/>
</dbReference>
<dbReference type="InterPro" id="IPR020004">
    <property type="entry name" value="UDP-GlcNAc_Epase"/>
</dbReference>
<keyword evidence="2" id="KW-0326">Glycosidase</keyword>
<comment type="caution">
    <text evidence="2">The sequence shown here is derived from an EMBL/GenBank/DDBJ whole genome shotgun (WGS) entry which is preliminary data.</text>
</comment>
<protein>
    <submittedName>
        <fullName evidence="2">UDP-N-acetylglucosamine 2-epimerase (Hydrolyzing)</fullName>
        <ecNumber evidence="2">3.2.1.183</ecNumber>
    </submittedName>
</protein>
<dbReference type="InterPro" id="IPR003331">
    <property type="entry name" value="UDP_GlcNAc_Epimerase_2_dom"/>
</dbReference>
<keyword evidence="3" id="KW-1185">Reference proteome</keyword>
<dbReference type="Pfam" id="PF02350">
    <property type="entry name" value="Epimerase_2"/>
    <property type="match status" value="1"/>
</dbReference>
<keyword evidence="2" id="KW-0378">Hydrolase</keyword>
<dbReference type="GO" id="GO:0004553">
    <property type="term" value="F:hydrolase activity, hydrolyzing O-glycosyl compounds"/>
    <property type="evidence" value="ECO:0007669"/>
    <property type="project" value="InterPro"/>
</dbReference>
<dbReference type="Proteomes" id="UP000278746">
    <property type="component" value="Unassembled WGS sequence"/>
</dbReference>